<reference evidence="8 9" key="1">
    <citation type="submission" date="2011-04" db="EMBL/GenBank/DDBJ databases">
        <authorList>
            <person name="Muzny D."/>
            <person name="Qin X."/>
            <person name="Deng J."/>
            <person name="Jiang H."/>
            <person name="Liu Y."/>
            <person name="Qu J."/>
            <person name="Song X.-Z."/>
            <person name="Zhang L."/>
            <person name="Thornton R."/>
            <person name="Coyle M."/>
            <person name="Francisco L."/>
            <person name="Jackson L."/>
            <person name="Javaid M."/>
            <person name="Korchina V."/>
            <person name="Kovar C."/>
            <person name="Mata R."/>
            <person name="Mathew T."/>
            <person name="Ngo R."/>
            <person name="Nguyen L."/>
            <person name="Nguyen N."/>
            <person name="Okwuonu G."/>
            <person name="Ongeri F."/>
            <person name="Pham C."/>
            <person name="Simmons D."/>
            <person name="Wilczek-Boney K."/>
            <person name="Hale W."/>
            <person name="Jakkamsetti A."/>
            <person name="Pham P."/>
            <person name="Ruth R."/>
            <person name="San Lucas F."/>
            <person name="Warren J."/>
            <person name="Zhang J."/>
            <person name="Zhao Z."/>
            <person name="Zhou C."/>
            <person name="Zhu D."/>
            <person name="Lee S."/>
            <person name="Bess C."/>
            <person name="Blankenburg K."/>
            <person name="Forbes L."/>
            <person name="Fu Q."/>
            <person name="Gubbala S."/>
            <person name="Hirani K."/>
            <person name="Jayaseelan J.C."/>
            <person name="Lara F."/>
            <person name="Munidasa M."/>
            <person name="Palculict T."/>
            <person name="Patil S."/>
            <person name="Pu L.-L."/>
            <person name="Saada N."/>
            <person name="Tang L."/>
            <person name="Weissenberger G."/>
            <person name="Zhu Y."/>
            <person name="Hemphill L."/>
            <person name="Shang Y."/>
            <person name="Youmans B."/>
            <person name="Ayvaz T."/>
            <person name="Ross M."/>
            <person name="Santibanez J."/>
            <person name="Aqrawi P."/>
            <person name="Gross S."/>
            <person name="Joshi V."/>
            <person name="Fowler G."/>
            <person name="Nazareth L."/>
            <person name="Reid J."/>
            <person name="Worley K."/>
            <person name="Petrosino J."/>
            <person name="Highlander S."/>
            <person name="Gibbs R."/>
        </authorList>
    </citation>
    <scope>NUCLEOTIDE SEQUENCE [LARGE SCALE GENOMIC DNA]</scope>
    <source>
        <strain evidence="8 9">2681</strain>
    </source>
</reference>
<accession>F9DNM7</accession>
<gene>
    <name evidence="8" type="ORF">HMPREF9372_0407</name>
</gene>
<keyword evidence="4 7" id="KW-0812">Transmembrane</keyword>
<comment type="caution">
    <text evidence="8">The sequence shown here is derived from an EMBL/GenBank/DDBJ whole genome shotgun (WGS) entry which is preliminary data.</text>
</comment>
<dbReference type="OrthoDB" id="9770347at2"/>
<feature type="transmembrane region" description="Helical" evidence="7">
    <location>
        <begin position="115"/>
        <end position="139"/>
    </location>
</feature>
<feature type="transmembrane region" description="Helical" evidence="7">
    <location>
        <begin position="381"/>
        <end position="400"/>
    </location>
</feature>
<keyword evidence="6 7" id="KW-0472">Membrane</keyword>
<evidence type="ECO:0000256" key="5">
    <source>
        <dbReference type="ARBA" id="ARBA00022989"/>
    </source>
</evidence>
<organism evidence="8 9">
    <name type="scientific">Sporosarcina newyorkensis 2681</name>
    <dbReference type="NCBI Taxonomy" id="1027292"/>
    <lineage>
        <taxon>Bacteria</taxon>
        <taxon>Bacillati</taxon>
        <taxon>Bacillota</taxon>
        <taxon>Bacilli</taxon>
        <taxon>Bacillales</taxon>
        <taxon>Caryophanaceae</taxon>
        <taxon>Sporosarcina</taxon>
    </lineage>
</organism>
<dbReference type="eggNOG" id="COG2244">
    <property type="taxonomic scope" value="Bacteria"/>
</dbReference>
<feature type="transmembrane region" description="Helical" evidence="7">
    <location>
        <begin position="83"/>
        <end position="103"/>
    </location>
</feature>
<dbReference type="AlphaFoldDB" id="F9DNM7"/>
<keyword evidence="5 7" id="KW-1133">Transmembrane helix</keyword>
<protein>
    <submittedName>
        <fullName evidence="8">O-antigen repeat unit transporter</fullName>
    </submittedName>
</protein>
<sequence length="505" mass="56741">MHELNGLKNKTISGLIWSSVDVVVNHGLQFVIQLILLLLLLPEHFGVIGMVLIVIAISNSIVDSGFSQALIRDQNTSQADYSTVFYFNLCIATTIYGLLYISSPAISAFYGEPQLIGILRTLALVLIANALGIVQRVMLVKNVNFKTIAKINVMAFTTSGAITIVLALYGFGVWSLVFNTLAMQFFQTLLLWVFNRWLPSPVFNVQSFKKYLNFGYKLLLSGLLNTFYNNLFFVIIGRMYTTTQLGFYSNAVKLSDTASELLSTTVQRVSYPVLSKIQEDEKMLKSGFRKIIRLAAFINFPVMVGLAVIAYPLFGIVLGEKWLPSVTYFQLFCLAGMLYPLHAFNLNILQVKGRSDLFLMIEIVKCIVLTILIGLSLLLQLGIIGLVWAAVINSYTSLYINTYFSAKEIDYSAKRQLNDIFPMFLISICMGIFVHLTGNVLPDNHFIKLICQICIGVVFYIVVCKIAKVRELNMIYQISRDILKKYQPVPSKSSISDINSKWNPK</sequence>
<feature type="transmembrane region" description="Helical" evidence="7">
    <location>
        <begin position="12"/>
        <end position="39"/>
    </location>
</feature>
<dbReference type="Proteomes" id="UP000005316">
    <property type="component" value="Unassembled WGS sequence"/>
</dbReference>
<comment type="subcellular location">
    <subcellularLocation>
        <location evidence="1">Cell membrane</location>
        <topology evidence="1">Multi-pass membrane protein</topology>
    </subcellularLocation>
</comment>
<proteinExistence type="inferred from homology"/>
<feature type="transmembrane region" description="Helical" evidence="7">
    <location>
        <begin position="420"/>
        <end position="440"/>
    </location>
</feature>
<dbReference type="PANTHER" id="PTHR30250">
    <property type="entry name" value="PST FAMILY PREDICTED COLANIC ACID TRANSPORTER"/>
    <property type="match status" value="1"/>
</dbReference>
<feature type="transmembrane region" description="Helical" evidence="7">
    <location>
        <begin position="357"/>
        <end position="375"/>
    </location>
</feature>
<evidence type="ECO:0000256" key="6">
    <source>
        <dbReference type="ARBA" id="ARBA00023136"/>
    </source>
</evidence>
<feature type="transmembrane region" description="Helical" evidence="7">
    <location>
        <begin position="291"/>
        <end position="314"/>
    </location>
</feature>
<name>F9DNM7_9BACL</name>
<feature type="transmembrane region" description="Helical" evidence="7">
    <location>
        <begin position="326"/>
        <end position="345"/>
    </location>
</feature>
<feature type="transmembrane region" description="Helical" evidence="7">
    <location>
        <begin position="45"/>
        <end position="62"/>
    </location>
</feature>
<evidence type="ECO:0000256" key="7">
    <source>
        <dbReference type="SAM" id="Phobius"/>
    </source>
</evidence>
<evidence type="ECO:0000313" key="8">
    <source>
        <dbReference type="EMBL" id="EGQ27589.1"/>
    </source>
</evidence>
<dbReference type="GO" id="GO:0005886">
    <property type="term" value="C:plasma membrane"/>
    <property type="evidence" value="ECO:0007669"/>
    <property type="project" value="UniProtKB-SubCell"/>
</dbReference>
<evidence type="ECO:0000256" key="2">
    <source>
        <dbReference type="ARBA" id="ARBA00007430"/>
    </source>
</evidence>
<keyword evidence="3" id="KW-1003">Cell membrane</keyword>
<evidence type="ECO:0000256" key="4">
    <source>
        <dbReference type="ARBA" id="ARBA00022692"/>
    </source>
</evidence>
<dbReference type="InterPro" id="IPR050833">
    <property type="entry name" value="Poly_Biosynth_Transport"/>
</dbReference>
<dbReference type="PANTHER" id="PTHR30250:SF10">
    <property type="entry name" value="LIPOPOLYSACCHARIDE BIOSYNTHESIS PROTEIN WZXC"/>
    <property type="match status" value="1"/>
</dbReference>
<feature type="transmembrane region" description="Helical" evidence="7">
    <location>
        <begin position="446"/>
        <end position="467"/>
    </location>
</feature>
<evidence type="ECO:0000256" key="3">
    <source>
        <dbReference type="ARBA" id="ARBA00022475"/>
    </source>
</evidence>
<dbReference type="EMBL" id="AFPZ01000013">
    <property type="protein sequence ID" value="EGQ27589.1"/>
    <property type="molecule type" value="Genomic_DNA"/>
</dbReference>
<evidence type="ECO:0000256" key="1">
    <source>
        <dbReference type="ARBA" id="ARBA00004651"/>
    </source>
</evidence>
<comment type="similarity">
    <text evidence="2">Belongs to the polysaccharide synthase family.</text>
</comment>
<dbReference type="RefSeq" id="WP_009497091.1">
    <property type="nucleotide sequence ID" value="NZ_GL982997.1"/>
</dbReference>
<dbReference type="HOGENOM" id="CLU_026911_5_2_9"/>
<dbReference type="Pfam" id="PF13440">
    <property type="entry name" value="Polysacc_synt_3"/>
    <property type="match status" value="1"/>
</dbReference>
<dbReference type="CDD" id="cd13127">
    <property type="entry name" value="MATE_tuaB_like"/>
    <property type="match status" value="1"/>
</dbReference>
<feature type="transmembrane region" description="Helical" evidence="7">
    <location>
        <begin position="151"/>
        <end position="170"/>
    </location>
</feature>
<evidence type="ECO:0000313" key="9">
    <source>
        <dbReference type="Proteomes" id="UP000005316"/>
    </source>
</evidence>